<dbReference type="AlphaFoldDB" id="A0A7J8HSE8"/>
<proteinExistence type="predicted"/>
<keyword evidence="2" id="KW-1185">Reference proteome</keyword>
<evidence type="ECO:0000313" key="1">
    <source>
        <dbReference type="EMBL" id="KAF6475008.1"/>
    </source>
</evidence>
<comment type="caution">
    <text evidence="1">The sequence shown here is derived from an EMBL/GenBank/DDBJ whole genome shotgun (WGS) entry which is preliminary data.</text>
</comment>
<reference evidence="1 2" key="1">
    <citation type="journal article" date="2020" name="Nature">
        <title>Six reference-quality genomes reveal evolution of bat adaptations.</title>
        <authorList>
            <person name="Jebb D."/>
            <person name="Huang Z."/>
            <person name="Pippel M."/>
            <person name="Hughes G.M."/>
            <person name="Lavrichenko K."/>
            <person name="Devanna P."/>
            <person name="Winkler S."/>
            <person name="Jermiin L.S."/>
            <person name="Skirmuntt E.C."/>
            <person name="Katzourakis A."/>
            <person name="Burkitt-Gray L."/>
            <person name="Ray D.A."/>
            <person name="Sullivan K.A.M."/>
            <person name="Roscito J.G."/>
            <person name="Kirilenko B.M."/>
            <person name="Davalos L.M."/>
            <person name="Corthals A.P."/>
            <person name="Power M.L."/>
            <person name="Jones G."/>
            <person name="Ransome R.D."/>
            <person name="Dechmann D.K.N."/>
            <person name="Locatelli A.G."/>
            <person name="Puechmaille S.J."/>
            <person name="Fedrigo O."/>
            <person name="Jarvis E.D."/>
            <person name="Hiller M."/>
            <person name="Vernes S.C."/>
            <person name="Myers E.W."/>
            <person name="Teeling E.C."/>
        </authorList>
    </citation>
    <scope>NUCLEOTIDE SEQUENCE [LARGE SCALE GENOMIC DNA]</scope>
    <source>
        <strain evidence="1">MRouAeg1</strain>
        <tissue evidence="1">Muscle</tissue>
    </source>
</reference>
<dbReference type="PROSITE" id="PS51257">
    <property type="entry name" value="PROKAR_LIPOPROTEIN"/>
    <property type="match status" value="1"/>
</dbReference>
<dbReference type="Proteomes" id="UP000593571">
    <property type="component" value="Unassembled WGS sequence"/>
</dbReference>
<dbReference type="EMBL" id="JACASE010000004">
    <property type="protein sequence ID" value="KAF6475008.1"/>
    <property type="molecule type" value="Genomic_DNA"/>
</dbReference>
<protein>
    <submittedName>
        <fullName evidence="1">Uncharacterized protein</fullName>
    </submittedName>
</protein>
<name>A0A7J8HSE8_ROUAE</name>
<evidence type="ECO:0000313" key="2">
    <source>
        <dbReference type="Proteomes" id="UP000593571"/>
    </source>
</evidence>
<gene>
    <name evidence="1" type="ORF">HJG63_011101</name>
</gene>
<organism evidence="1 2">
    <name type="scientific">Rousettus aegyptiacus</name>
    <name type="common">Egyptian fruit bat</name>
    <name type="synonym">Pteropus aegyptiacus</name>
    <dbReference type="NCBI Taxonomy" id="9407"/>
    <lineage>
        <taxon>Eukaryota</taxon>
        <taxon>Metazoa</taxon>
        <taxon>Chordata</taxon>
        <taxon>Craniata</taxon>
        <taxon>Vertebrata</taxon>
        <taxon>Euteleostomi</taxon>
        <taxon>Mammalia</taxon>
        <taxon>Eutheria</taxon>
        <taxon>Laurasiatheria</taxon>
        <taxon>Chiroptera</taxon>
        <taxon>Yinpterochiroptera</taxon>
        <taxon>Pteropodoidea</taxon>
        <taxon>Pteropodidae</taxon>
        <taxon>Rousettinae</taxon>
        <taxon>Rousettus</taxon>
    </lineage>
</organism>
<sequence>MDTRKYLEHSRPSTTRISFFSEHLSGISLISSTACANITGLFGIKADACLQTAHRPLTFGKFPSLSAGKCSLMNPPRGKDDYSFPNQSLNHPRLLPSRLKDQRPAVARPLTHRFFFYLPRSLRFLSLAGAG</sequence>
<accession>A0A7J8HSE8</accession>